<organism evidence="1">
    <name type="scientific">marine sediment metagenome</name>
    <dbReference type="NCBI Taxonomy" id="412755"/>
    <lineage>
        <taxon>unclassified sequences</taxon>
        <taxon>metagenomes</taxon>
        <taxon>ecological metagenomes</taxon>
    </lineage>
</organism>
<comment type="caution">
    <text evidence="1">The sequence shown here is derived from an EMBL/GenBank/DDBJ whole genome shotgun (WGS) entry which is preliminary data.</text>
</comment>
<dbReference type="EMBL" id="BARW01017013">
    <property type="protein sequence ID" value="GAI97802.1"/>
    <property type="molecule type" value="Genomic_DNA"/>
</dbReference>
<feature type="non-terminal residue" evidence="1">
    <location>
        <position position="30"/>
    </location>
</feature>
<dbReference type="AlphaFoldDB" id="X1SXJ9"/>
<protein>
    <submittedName>
        <fullName evidence="1">Uncharacterized protein</fullName>
    </submittedName>
</protein>
<reference evidence="1" key="1">
    <citation type="journal article" date="2014" name="Front. Microbiol.">
        <title>High frequency of phylogenetically diverse reductive dehalogenase-homologous genes in deep subseafloor sedimentary metagenomes.</title>
        <authorList>
            <person name="Kawai M."/>
            <person name="Futagami T."/>
            <person name="Toyoda A."/>
            <person name="Takaki Y."/>
            <person name="Nishi S."/>
            <person name="Hori S."/>
            <person name="Arai W."/>
            <person name="Tsubouchi T."/>
            <person name="Morono Y."/>
            <person name="Uchiyama I."/>
            <person name="Ito T."/>
            <person name="Fujiyama A."/>
            <person name="Inagaki F."/>
            <person name="Takami H."/>
        </authorList>
    </citation>
    <scope>NUCLEOTIDE SEQUENCE</scope>
    <source>
        <strain evidence="1">Expedition CK06-06</strain>
    </source>
</reference>
<gene>
    <name evidence="1" type="ORF">S12H4_29487</name>
</gene>
<proteinExistence type="predicted"/>
<name>X1SXJ9_9ZZZZ</name>
<sequence length="30" mass="3204">MVAIIAGTGAFAADILLVWKEAYRVLSPRA</sequence>
<evidence type="ECO:0000313" key="1">
    <source>
        <dbReference type="EMBL" id="GAI97802.1"/>
    </source>
</evidence>
<accession>X1SXJ9</accession>